<protein>
    <submittedName>
        <fullName evidence="3">DEAD/DEAH box helicase</fullName>
    </submittedName>
</protein>
<gene>
    <name evidence="3" type="ORF">ACFQ2O_21740</name>
</gene>
<keyword evidence="3" id="KW-0547">Nucleotide-binding</keyword>
<dbReference type="PANTHER" id="PTHR47957:SF3">
    <property type="entry name" value="ATP-DEPENDENT HELICASE HRQ1"/>
    <property type="match status" value="1"/>
</dbReference>
<comment type="caution">
    <text evidence="3">The sequence shown here is derived from an EMBL/GenBank/DDBJ whole genome shotgun (WGS) entry which is preliminary data.</text>
</comment>
<dbReference type="EMBL" id="JBHTLD010000428">
    <property type="protein sequence ID" value="MFD1188847.1"/>
    <property type="molecule type" value="Genomic_DNA"/>
</dbReference>
<keyword evidence="1" id="KW-0175">Coiled coil</keyword>
<feature type="domain" description="DEAD/DEAH-box helicase" evidence="2">
    <location>
        <begin position="98"/>
        <end position="213"/>
    </location>
</feature>
<evidence type="ECO:0000313" key="4">
    <source>
        <dbReference type="Proteomes" id="UP001597094"/>
    </source>
</evidence>
<reference evidence="4" key="1">
    <citation type="journal article" date="2019" name="Int. J. Syst. Evol. Microbiol.">
        <title>The Global Catalogue of Microorganisms (GCM) 10K type strain sequencing project: providing services to taxonomists for standard genome sequencing and annotation.</title>
        <authorList>
            <consortium name="The Broad Institute Genomics Platform"/>
            <consortium name="The Broad Institute Genome Sequencing Center for Infectious Disease"/>
            <person name="Wu L."/>
            <person name="Ma J."/>
        </authorList>
    </citation>
    <scope>NUCLEOTIDE SEQUENCE [LARGE SCALE GENOMIC DNA]</scope>
    <source>
        <strain evidence="4">JCM 31319</strain>
    </source>
</reference>
<evidence type="ECO:0000313" key="3">
    <source>
        <dbReference type="EMBL" id="MFD1188847.1"/>
    </source>
</evidence>
<evidence type="ECO:0000259" key="2">
    <source>
        <dbReference type="Pfam" id="PF00270"/>
    </source>
</evidence>
<keyword evidence="3" id="KW-0378">Hydrolase</keyword>
<dbReference type="Proteomes" id="UP001597094">
    <property type="component" value="Unassembled WGS sequence"/>
</dbReference>
<dbReference type="GO" id="GO:0004386">
    <property type="term" value="F:helicase activity"/>
    <property type="evidence" value="ECO:0007669"/>
    <property type="project" value="UniProtKB-KW"/>
</dbReference>
<keyword evidence="3" id="KW-0067">ATP-binding</keyword>
<dbReference type="InterPro" id="IPR011545">
    <property type="entry name" value="DEAD/DEAH_box_helicase_dom"/>
</dbReference>
<dbReference type="PANTHER" id="PTHR47957">
    <property type="entry name" value="ATP-DEPENDENT HELICASE HRQ1"/>
    <property type="match status" value="1"/>
</dbReference>
<accession>A0ABW3SXZ3</accession>
<keyword evidence="4" id="KW-1185">Reference proteome</keyword>
<proteinExistence type="predicted"/>
<keyword evidence="3" id="KW-0347">Helicase</keyword>
<organism evidence="3 4">
    <name type="scientific">Pontibacter rugosus</name>
    <dbReference type="NCBI Taxonomy" id="1745966"/>
    <lineage>
        <taxon>Bacteria</taxon>
        <taxon>Pseudomonadati</taxon>
        <taxon>Bacteroidota</taxon>
        <taxon>Cytophagia</taxon>
        <taxon>Cytophagales</taxon>
        <taxon>Hymenobacteraceae</taxon>
        <taxon>Pontibacter</taxon>
    </lineage>
</organism>
<dbReference type="SUPFAM" id="SSF52540">
    <property type="entry name" value="P-loop containing nucleoside triphosphate hydrolases"/>
    <property type="match status" value="1"/>
</dbReference>
<dbReference type="Pfam" id="PF00270">
    <property type="entry name" value="DEAD"/>
    <property type="match status" value="1"/>
</dbReference>
<feature type="non-terminal residue" evidence="3">
    <location>
        <position position="282"/>
    </location>
</feature>
<sequence length="282" mass="32047">MKDPVGSFEAIKDNFIRYVKTAFKTKFDSVESEREVLLNEDKVLFRQPWIEPLPEYLSSGKTIDSLTANDLPGLNEVHAKTFKGLVSRGLVKGYELHSHQSQMLKQALSGKNCIITSGTGSGKTESFLLPLFAQLSKELSTWSQPDVISQNVDNWWNGNLSMREIVDAENDFTLAKGVQQRGHETRPQAMRAMILYPMNALVEDQMTRLRIALDSDPVREWFENNTVGNKITFGRYNGTTPVAGKLFKLNEQGNREVNTSKLNTLRRELQSIERNQSKVEEY</sequence>
<evidence type="ECO:0000256" key="1">
    <source>
        <dbReference type="SAM" id="Coils"/>
    </source>
</evidence>
<dbReference type="RefSeq" id="WP_377533017.1">
    <property type="nucleotide sequence ID" value="NZ_JBHTLD010000428.1"/>
</dbReference>
<name>A0ABW3SXZ3_9BACT</name>
<feature type="coiled-coil region" evidence="1">
    <location>
        <begin position="255"/>
        <end position="282"/>
    </location>
</feature>
<dbReference type="InterPro" id="IPR027417">
    <property type="entry name" value="P-loop_NTPase"/>
</dbReference>
<dbReference type="Gene3D" id="3.40.50.300">
    <property type="entry name" value="P-loop containing nucleotide triphosphate hydrolases"/>
    <property type="match status" value="1"/>
</dbReference>